<dbReference type="Pfam" id="PF00083">
    <property type="entry name" value="Sugar_tr"/>
    <property type="match status" value="2"/>
</dbReference>
<evidence type="ECO:0000313" key="6">
    <source>
        <dbReference type="EMBL" id="KGO52312.1"/>
    </source>
</evidence>
<dbReference type="GO" id="GO:0016020">
    <property type="term" value="C:membrane"/>
    <property type="evidence" value="ECO:0007669"/>
    <property type="project" value="UniProtKB-SubCell"/>
</dbReference>
<feature type="transmembrane region" description="Helical" evidence="5">
    <location>
        <begin position="200"/>
        <end position="219"/>
    </location>
</feature>
<feature type="transmembrane region" description="Helical" evidence="5">
    <location>
        <begin position="95"/>
        <end position="113"/>
    </location>
</feature>
<dbReference type="InterPro" id="IPR005828">
    <property type="entry name" value="MFS_sugar_transport-like"/>
</dbReference>
<dbReference type="OrthoDB" id="4540492at2759"/>
<evidence type="ECO:0000313" key="7">
    <source>
        <dbReference type="Proteomes" id="UP000030143"/>
    </source>
</evidence>
<reference evidence="6 7" key="1">
    <citation type="journal article" date="2015" name="Mol. Plant Microbe Interact.">
        <title>Genome, transcriptome, and functional analyses of Penicillium expansum provide new insights into secondary metabolism and pathogenicity.</title>
        <authorList>
            <person name="Ballester A.R."/>
            <person name="Marcet-Houben M."/>
            <person name="Levin E."/>
            <person name="Sela N."/>
            <person name="Selma-Lazaro C."/>
            <person name="Carmona L."/>
            <person name="Wisniewski M."/>
            <person name="Droby S."/>
            <person name="Gonzalez-Candelas L."/>
            <person name="Gabaldon T."/>
        </authorList>
    </citation>
    <scope>NUCLEOTIDE SEQUENCE [LARGE SCALE GENOMIC DNA]</scope>
    <source>
        <strain evidence="6 7">MD-8</strain>
    </source>
</reference>
<evidence type="ECO:0000256" key="4">
    <source>
        <dbReference type="ARBA" id="ARBA00023136"/>
    </source>
</evidence>
<evidence type="ECO:0000256" key="2">
    <source>
        <dbReference type="ARBA" id="ARBA00022692"/>
    </source>
</evidence>
<evidence type="ECO:0000256" key="1">
    <source>
        <dbReference type="ARBA" id="ARBA00004141"/>
    </source>
</evidence>
<dbReference type="Gene3D" id="1.20.1250.20">
    <property type="entry name" value="MFS general substrate transporter like domains"/>
    <property type="match status" value="2"/>
</dbReference>
<proteinExistence type="predicted"/>
<dbReference type="HOGENOM" id="CLU_001265_30_13_1"/>
<dbReference type="EMBL" id="JQFZ01000267">
    <property type="protein sequence ID" value="KGO52312.1"/>
    <property type="molecule type" value="Genomic_DNA"/>
</dbReference>
<comment type="subcellular location">
    <subcellularLocation>
        <location evidence="1">Membrane</location>
        <topology evidence="1">Multi-pass membrane protein</topology>
    </subcellularLocation>
</comment>
<evidence type="ECO:0000256" key="3">
    <source>
        <dbReference type="ARBA" id="ARBA00022989"/>
    </source>
</evidence>
<dbReference type="RefSeq" id="XP_016595069.1">
    <property type="nucleotide sequence ID" value="XM_016748227.1"/>
</dbReference>
<dbReference type="SUPFAM" id="SSF103473">
    <property type="entry name" value="MFS general substrate transporter"/>
    <property type="match status" value="2"/>
</dbReference>
<dbReference type="VEuPathDB" id="FungiDB:PEXP_028860"/>
<dbReference type="PANTHER" id="PTHR48022:SF31">
    <property type="entry name" value="HEXOSE TRANSPORTER"/>
    <property type="match status" value="1"/>
</dbReference>
<evidence type="ECO:0000256" key="5">
    <source>
        <dbReference type="SAM" id="Phobius"/>
    </source>
</evidence>
<dbReference type="GeneID" id="27683648"/>
<organism evidence="6 7">
    <name type="scientific">Penicillium expansum</name>
    <name type="common">Blue mold rot fungus</name>
    <dbReference type="NCBI Taxonomy" id="27334"/>
    <lineage>
        <taxon>Eukaryota</taxon>
        <taxon>Fungi</taxon>
        <taxon>Dikarya</taxon>
        <taxon>Ascomycota</taxon>
        <taxon>Pezizomycotina</taxon>
        <taxon>Eurotiomycetes</taxon>
        <taxon>Eurotiomycetidae</taxon>
        <taxon>Eurotiales</taxon>
        <taxon>Aspergillaceae</taxon>
        <taxon>Penicillium</taxon>
    </lineage>
</organism>
<sequence length="375" mass="40791">MDRLISILQFDSIGPLQPKSSKLTIALLVSTCCVFAVTTGYDAGLMNGVNMMPQYVDWFQLTTVTKSLSTCSSYIGWFIAALLMGPVVERTGRKGGIFISIILKLIGIALMASSQSVGMFIGGRIILGWAKGTAAIASSTEILNAMRQEQDSGQTLSYVEIVRTSNSRKRLILVTIILNSWSLVCAMSGTFLTDKVGRKTLCLMACIMMTITMFLIGVLTKFFGDGADIPGVYATIAMIFIFQGSYSFGIAPITQLYPPEVLNYSIRANGMAAWTLVVNFSGLLSTLALPIALAAIGWKMYIINGVWDALQALFVALVWIETKGLSLEDIDRVIDGNPPLNGLDPEGDYEKNDRKGPDLITEHVAQKKTDVKQSF</sequence>
<name>A0A0A2JA64_PENEN</name>
<accession>A0A0A2JA64</accession>
<keyword evidence="2 5" id="KW-0812">Transmembrane</keyword>
<dbReference type="InterPro" id="IPR050360">
    <property type="entry name" value="MFS_Sugar_Transporters"/>
</dbReference>
<dbReference type="PhylomeDB" id="A0A0A2JA64"/>
<feature type="transmembrane region" description="Helical" evidence="5">
    <location>
        <begin position="21"/>
        <end position="41"/>
    </location>
</feature>
<gene>
    <name evidence="6" type="ORF">PEX2_109610</name>
</gene>
<keyword evidence="3 5" id="KW-1133">Transmembrane helix</keyword>
<feature type="transmembrane region" description="Helical" evidence="5">
    <location>
        <begin position="171"/>
        <end position="193"/>
    </location>
</feature>
<feature type="transmembrane region" description="Helical" evidence="5">
    <location>
        <begin position="231"/>
        <end position="251"/>
    </location>
</feature>
<comment type="caution">
    <text evidence="6">The sequence shown here is derived from an EMBL/GenBank/DDBJ whole genome shotgun (WGS) entry which is preliminary data.</text>
</comment>
<dbReference type="GO" id="GO:0005351">
    <property type="term" value="F:carbohydrate:proton symporter activity"/>
    <property type="evidence" value="ECO:0007669"/>
    <property type="project" value="TreeGrafter"/>
</dbReference>
<dbReference type="AlphaFoldDB" id="A0A0A2JA64"/>
<dbReference type="InterPro" id="IPR036259">
    <property type="entry name" value="MFS_trans_sf"/>
</dbReference>
<dbReference type="Proteomes" id="UP000030143">
    <property type="component" value="Unassembled WGS sequence"/>
</dbReference>
<feature type="transmembrane region" description="Helical" evidence="5">
    <location>
        <begin position="61"/>
        <end position="83"/>
    </location>
</feature>
<keyword evidence="4 5" id="KW-0472">Membrane</keyword>
<protein>
    <submittedName>
        <fullName evidence="6">Major facilitator superfamily domain, general substrate transporter</fullName>
    </submittedName>
</protein>
<dbReference type="PANTHER" id="PTHR48022">
    <property type="entry name" value="PLASTIDIC GLUCOSE TRANSPORTER 4"/>
    <property type="match status" value="1"/>
</dbReference>
<keyword evidence="7" id="KW-1185">Reference proteome</keyword>
<feature type="transmembrane region" description="Helical" evidence="5">
    <location>
        <begin position="272"/>
        <end position="295"/>
    </location>
</feature>